<reference evidence="10" key="1">
    <citation type="submission" date="2014-07" db="EMBL/GenBank/DDBJ databases">
        <authorList>
            <person name="Hornung V.Bastian."/>
        </authorList>
    </citation>
    <scope>NUCLEOTIDE SEQUENCE</scope>
    <source>
        <strain evidence="10">PCE-S</strain>
    </source>
</reference>
<evidence type="ECO:0000256" key="5">
    <source>
        <dbReference type="PIRSR" id="PIRSR000149-3"/>
    </source>
</evidence>
<feature type="binding site" evidence="4">
    <location>
        <begin position="152"/>
        <end position="154"/>
    </location>
    <ligand>
        <name>D-glyceraldehyde 3-phosphate</name>
        <dbReference type="ChEBI" id="CHEBI:59776"/>
    </ligand>
</feature>
<keyword evidence="5" id="KW-0520">NAD</keyword>
<name>A0A098AZL9_DESHA</name>
<evidence type="ECO:0000256" key="8">
    <source>
        <dbReference type="RuleBase" id="RU361160"/>
    </source>
</evidence>
<dbReference type="FunFam" id="3.30.360.10:FF:000002">
    <property type="entry name" value="Glyceraldehyde-3-phosphate dehydrogenase"/>
    <property type="match status" value="1"/>
</dbReference>
<dbReference type="SMART" id="SM00846">
    <property type="entry name" value="Gp_dh_N"/>
    <property type="match status" value="1"/>
</dbReference>
<organism evidence="10">
    <name type="scientific">Desulfitobacterium hafniense</name>
    <name type="common">Desulfitobacterium frappieri</name>
    <dbReference type="NCBI Taxonomy" id="49338"/>
    <lineage>
        <taxon>Bacteria</taxon>
        <taxon>Bacillati</taxon>
        <taxon>Bacillota</taxon>
        <taxon>Clostridia</taxon>
        <taxon>Eubacteriales</taxon>
        <taxon>Desulfitobacteriaceae</taxon>
        <taxon>Desulfitobacterium</taxon>
    </lineage>
</organism>
<dbReference type="Gene3D" id="3.30.360.10">
    <property type="entry name" value="Dihydrodipicolinate Reductase, domain 2"/>
    <property type="match status" value="1"/>
</dbReference>
<dbReference type="CDD" id="cd05214">
    <property type="entry name" value="GAPDH_I_N"/>
    <property type="match status" value="1"/>
</dbReference>
<accession>A0A098AZL9</accession>
<feature type="binding site" evidence="5">
    <location>
        <position position="316"/>
    </location>
    <ligand>
        <name>NAD(+)</name>
        <dbReference type="ChEBI" id="CHEBI:57540"/>
    </ligand>
</feature>
<dbReference type="Pfam" id="PF02800">
    <property type="entry name" value="Gp_dh_C"/>
    <property type="match status" value="1"/>
</dbReference>
<evidence type="ECO:0000256" key="1">
    <source>
        <dbReference type="ARBA" id="ARBA00007406"/>
    </source>
</evidence>
<dbReference type="CDD" id="cd18126">
    <property type="entry name" value="GAPDH_I_C"/>
    <property type="match status" value="1"/>
</dbReference>
<dbReference type="Pfam" id="PF00044">
    <property type="entry name" value="Gp_dh_N"/>
    <property type="match status" value="1"/>
</dbReference>
<evidence type="ECO:0000313" key="10">
    <source>
        <dbReference type="EMBL" id="CDX01567.1"/>
    </source>
</evidence>
<dbReference type="EMBL" id="LK996017">
    <property type="protein sequence ID" value="CDX01567.1"/>
    <property type="molecule type" value="Genomic_DNA"/>
</dbReference>
<dbReference type="InterPro" id="IPR020828">
    <property type="entry name" value="GlycerAld_3-P_DH_NAD(P)-bd"/>
</dbReference>
<dbReference type="GO" id="GO:0051287">
    <property type="term" value="F:NAD binding"/>
    <property type="evidence" value="ECO:0007669"/>
    <property type="project" value="InterPro"/>
</dbReference>
<comment type="similarity">
    <text evidence="1 7">Belongs to the glyceraldehyde-3-phosphate dehydrogenase family.</text>
</comment>
<dbReference type="PATRIC" id="fig|49338.4.peg.1803"/>
<feature type="binding site" evidence="5">
    <location>
        <begin position="12"/>
        <end position="13"/>
    </location>
    <ligand>
        <name>NAD(+)</name>
        <dbReference type="ChEBI" id="CHEBI:57540"/>
    </ligand>
</feature>
<feature type="binding site" evidence="5">
    <location>
        <position position="79"/>
    </location>
    <ligand>
        <name>NAD(+)</name>
        <dbReference type="ChEBI" id="CHEBI:57540"/>
    </ligand>
</feature>
<dbReference type="InterPro" id="IPR006424">
    <property type="entry name" value="Glyceraldehyde-3-P_DH_1"/>
</dbReference>
<reference evidence="11 12" key="2">
    <citation type="submission" date="2015-12" db="EMBL/GenBank/DDBJ databases">
        <title>Draft Genome Sequence of Desulfitobacterium hafniense Strain DH, a Sulfate-reducing Bacterium Isolated from Paddy Soils.</title>
        <authorList>
            <person name="Bao P."/>
            <person name="Zhang X."/>
            <person name="Li G."/>
        </authorList>
    </citation>
    <scope>NUCLEOTIDE SEQUENCE [LARGE SCALE GENOMIC DNA]</scope>
    <source>
        <strain evidence="11 12">DH</strain>
    </source>
</reference>
<feature type="binding site" evidence="5">
    <location>
        <position position="121"/>
    </location>
    <ligand>
        <name>NAD(+)</name>
        <dbReference type="ChEBI" id="CHEBI:57540"/>
    </ligand>
</feature>
<keyword evidence="5" id="KW-0547">Nucleotide-binding</keyword>
<dbReference type="OrthoDB" id="9803304at2"/>
<dbReference type="GO" id="GO:0016620">
    <property type="term" value="F:oxidoreductase activity, acting on the aldehyde or oxo group of donors, NAD or NADP as acceptor"/>
    <property type="evidence" value="ECO:0007669"/>
    <property type="project" value="InterPro"/>
</dbReference>
<feature type="binding site" evidence="4">
    <location>
        <begin position="211"/>
        <end position="212"/>
    </location>
    <ligand>
        <name>D-glyceraldehyde 3-phosphate</name>
        <dbReference type="ChEBI" id="CHEBI:59776"/>
    </ligand>
</feature>
<dbReference type="NCBIfam" id="TIGR01534">
    <property type="entry name" value="GAPDH-I"/>
    <property type="match status" value="1"/>
</dbReference>
<dbReference type="PRINTS" id="PR00078">
    <property type="entry name" value="G3PDHDRGNASE"/>
</dbReference>
<feature type="binding site" evidence="4">
    <location>
        <position position="183"/>
    </location>
    <ligand>
        <name>D-glyceraldehyde 3-phosphate</name>
        <dbReference type="ChEBI" id="CHEBI:59776"/>
    </ligand>
</feature>
<gene>
    <name evidence="11" type="ORF">AT727_04970</name>
    <name evidence="10" type="ORF">DPCES_1680</name>
</gene>
<proteinExistence type="inferred from homology"/>
<dbReference type="EC" id="1.2.1.-" evidence="8"/>
<sequence>MSVRVAINGFGRIGRLTLRAVLKQSLPVEVVAINDLGSPDLLAHLFKYDSLHGILPNSVEIDGNTMLVDGKSIAILSERNPLDLPWRKLGVDIVIESTGRFTKRAAASQHLTAGAKKVVISAPAKNEDITIVMGVNDDQYQPQEHHIISNASCTTNCLAPVAKVLLDAFGIEQGMMTTTHSVTNDQRILDLEHSDWRRSRAAYQSIIPTTTGAAKAVTLVIPELAGKMNGLAVRVPTPNVSLVDFVANLTKSTSKEGVNATLREAAEGKLKGYLEYTELPLVSRDFNGNSASSIVDGLSTMMIGERMVKVLAWYDNEWGYSNRIVDLVKLIVMKGL</sequence>
<evidence type="ECO:0000259" key="9">
    <source>
        <dbReference type="SMART" id="SM00846"/>
    </source>
</evidence>
<dbReference type="PROSITE" id="PS00071">
    <property type="entry name" value="GAPDH"/>
    <property type="match status" value="1"/>
</dbReference>
<evidence type="ECO:0000256" key="6">
    <source>
        <dbReference type="PIRSR" id="PIRSR000149-4"/>
    </source>
</evidence>
<dbReference type="InterPro" id="IPR020829">
    <property type="entry name" value="GlycerAld_3-P_DH_cat"/>
</dbReference>
<evidence type="ECO:0000313" key="11">
    <source>
        <dbReference type="EMBL" id="KTE90954.1"/>
    </source>
</evidence>
<dbReference type="InterPro" id="IPR036291">
    <property type="entry name" value="NAD(P)-bd_dom_sf"/>
</dbReference>
<dbReference type="Gene3D" id="3.40.50.720">
    <property type="entry name" value="NAD(P)-binding Rossmann-like Domain"/>
    <property type="match status" value="1"/>
</dbReference>
<feature type="binding site" evidence="4">
    <location>
        <position position="234"/>
    </location>
    <ligand>
        <name>D-glyceraldehyde 3-phosphate</name>
        <dbReference type="ChEBI" id="CHEBI:59776"/>
    </ligand>
</feature>
<feature type="site" description="Activates thiol group during catalysis" evidence="6">
    <location>
        <position position="180"/>
    </location>
</feature>
<feature type="active site" description="Nucleophile" evidence="3">
    <location>
        <position position="153"/>
    </location>
</feature>
<dbReference type="AlphaFoldDB" id="A0A098AZL9"/>
<evidence type="ECO:0000256" key="4">
    <source>
        <dbReference type="PIRSR" id="PIRSR000149-2"/>
    </source>
</evidence>
<dbReference type="SUPFAM" id="SSF55347">
    <property type="entry name" value="Glyceraldehyde-3-phosphate dehydrogenase-like, C-terminal domain"/>
    <property type="match status" value="1"/>
</dbReference>
<evidence type="ECO:0000313" key="12">
    <source>
        <dbReference type="Proteomes" id="UP000054623"/>
    </source>
</evidence>
<dbReference type="PANTHER" id="PTHR43148">
    <property type="entry name" value="GLYCERALDEHYDE-3-PHOSPHATE DEHYDROGENASE 2"/>
    <property type="match status" value="1"/>
</dbReference>
<keyword evidence="2 8" id="KW-0560">Oxidoreductase</keyword>
<protein>
    <recommendedName>
        <fullName evidence="8">Glyceraldehyde-3-phosphate dehydrogenase</fullName>
        <ecNumber evidence="8">1.2.1.-</ecNumber>
    </recommendedName>
</protein>
<dbReference type="SUPFAM" id="SSF51735">
    <property type="entry name" value="NAD(P)-binding Rossmann-fold domains"/>
    <property type="match status" value="1"/>
</dbReference>
<dbReference type="InterPro" id="IPR020830">
    <property type="entry name" value="GlycerAld_3-P_DH_AS"/>
</dbReference>
<evidence type="ECO:0000256" key="7">
    <source>
        <dbReference type="RuleBase" id="RU000397"/>
    </source>
</evidence>
<dbReference type="Proteomes" id="UP000054623">
    <property type="component" value="Unassembled WGS sequence"/>
</dbReference>
<dbReference type="InterPro" id="IPR020831">
    <property type="entry name" value="GlycerAld/Erythrose_P_DH"/>
</dbReference>
<dbReference type="EMBL" id="LOCK01000028">
    <property type="protein sequence ID" value="KTE90954.1"/>
    <property type="molecule type" value="Genomic_DNA"/>
</dbReference>
<dbReference type="PIRSF" id="PIRSF000149">
    <property type="entry name" value="GAP_DH"/>
    <property type="match status" value="1"/>
</dbReference>
<dbReference type="GO" id="GO:0050661">
    <property type="term" value="F:NADP binding"/>
    <property type="evidence" value="ECO:0007669"/>
    <property type="project" value="InterPro"/>
</dbReference>
<dbReference type="GO" id="GO:0006006">
    <property type="term" value="P:glucose metabolic process"/>
    <property type="evidence" value="ECO:0007669"/>
    <property type="project" value="InterPro"/>
</dbReference>
<evidence type="ECO:0000256" key="2">
    <source>
        <dbReference type="ARBA" id="ARBA00023002"/>
    </source>
</evidence>
<feature type="domain" description="Glyceraldehyde 3-phosphate dehydrogenase NAD(P) binding" evidence="9">
    <location>
        <begin position="3"/>
        <end position="153"/>
    </location>
</feature>
<dbReference type="RefSeq" id="WP_058491339.1">
    <property type="nucleotide sequence ID" value="NZ_JAYFNZ010000034.1"/>
</dbReference>
<evidence type="ECO:0000256" key="3">
    <source>
        <dbReference type="PIRSR" id="PIRSR000149-1"/>
    </source>
</evidence>
<dbReference type="FunFam" id="3.40.50.720:FF:000001">
    <property type="entry name" value="Glyceraldehyde-3-phosphate dehydrogenase"/>
    <property type="match status" value="1"/>
</dbReference>
<feature type="binding site" evidence="5">
    <location>
        <position position="35"/>
    </location>
    <ligand>
        <name>NAD(+)</name>
        <dbReference type="ChEBI" id="CHEBI:57540"/>
    </ligand>
</feature>